<proteinExistence type="predicted"/>
<protein>
    <submittedName>
        <fullName evidence="1">Uncharacterized protein</fullName>
    </submittedName>
</protein>
<feature type="non-terminal residue" evidence="1">
    <location>
        <position position="1"/>
    </location>
</feature>
<gene>
    <name evidence="1" type="ORF">S03H2_05988</name>
</gene>
<organism evidence="1">
    <name type="scientific">marine sediment metagenome</name>
    <dbReference type="NCBI Taxonomy" id="412755"/>
    <lineage>
        <taxon>unclassified sequences</taxon>
        <taxon>metagenomes</taxon>
        <taxon>ecological metagenomes</taxon>
    </lineage>
</organism>
<evidence type="ECO:0000313" key="1">
    <source>
        <dbReference type="EMBL" id="GAH29605.1"/>
    </source>
</evidence>
<sequence>HISKSLKFLILSAIFFSYEILDTRYELCVELETQIEIASELE</sequence>
<name>X1FAM5_9ZZZZ</name>
<accession>X1FAM5</accession>
<reference evidence="1" key="1">
    <citation type="journal article" date="2014" name="Front. Microbiol.">
        <title>High frequency of phylogenetically diverse reductive dehalogenase-homologous genes in deep subseafloor sedimentary metagenomes.</title>
        <authorList>
            <person name="Kawai M."/>
            <person name="Futagami T."/>
            <person name="Toyoda A."/>
            <person name="Takaki Y."/>
            <person name="Nishi S."/>
            <person name="Hori S."/>
            <person name="Arai W."/>
            <person name="Tsubouchi T."/>
            <person name="Morono Y."/>
            <person name="Uchiyama I."/>
            <person name="Ito T."/>
            <person name="Fujiyama A."/>
            <person name="Inagaki F."/>
            <person name="Takami H."/>
        </authorList>
    </citation>
    <scope>NUCLEOTIDE SEQUENCE</scope>
    <source>
        <strain evidence="1">Expedition CK06-06</strain>
    </source>
</reference>
<dbReference type="EMBL" id="BARU01002559">
    <property type="protein sequence ID" value="GAH29605.1"/>
    <property type="molecule type" value="Genomic_DNA"/>
</dbReference>
<dbReference type="AlphaFoldDB" id="X1FAM5"/>
<comment type="caution">
    <text evidence="1">The sequence shown here is derived from an EMBL/GenBank/DDBJ whole genome shotgun (WGS) entry which is preliminary data.</text>
</comment>